<evidence type="ECO:0000313" key="1">
    <source>
        <dbReference type="EMBL" id="MED1565760.1"/>
    </source>
</evidence>
<dbReference type="RefSeq" id="WP_025151441.1">
    <property type="nucleotide sequence ID" value="NZ_JARMDB010000006.1"/>
</dbReference>
<gene>
    <name evidence="1" type="ORF">P4U88_07345</name>
</gene>
<organism evidence="1 2">
    <name type="scientific">Bacillus paramycoides</name>
    <dbReference type="NCBI Taxonomy" id="2026194"/>
    <lineage>
        <taxon>Bacteria</taxon>
        <taxon>Bacillati</taxon>
        <taxon>Bacillota</taxon>
        <taxon>Bacilli</taxon>
        <taxon>Bacillales</taxon>
        <taxon>Bacillaceae</taxon>
        <taxon>Bacillus</taxon>
        <taxon>Bacillus cereus group</taxon>
    </lineage>
</organism>
<comment type="caution">
    <text evidence="1">The sequence shown here is derived from an EMBL/GenBank/DDBJ whole genome shotgun (WGS) entry which is preliminary data.</text>
</comment>
<evidence type="ECO:0000313" key="2">
    <source>
        <dbReference type="Proteomes" id="UP001309448"/>
    </source>
</evidence>
<accession>A0ABU6MSB3</accession>
<reference evidence="1 2" key="1">
    <citation type="submission" date="2023-03" db="EMBL/GenBank/DDBJ databases">
        <title>Bacillus Genome Sequencing.</title>
        <authorList>
            <person name="Dunlap C."/>
        </authorList>
    </citation>
    <scope>NUCLEOTIDE SEQUENCE [LARGE SCALE GENOMIC DNA]</scope>
    <source>
        <strain evidence="1 2">B-615</strain>
    </source>
</reference>
<proteinExistence type="predicted"/>
<name>A0ABU6MSB3_9BACI</name>
<sequence length="79" mass="9441">MMKKLKINFSMKNGQNFHAYMDGDKEEVFNRIKTNEYSFMGFGDHMINMEEVLAIEFRETEIDNDDENQQIIIDYTGEF</sequence>
<keyword evidence="2" id="KW-1185">Reference proteome</keyword>
<protein>
    <submittedName>
        <fullName evidence="1">Uncharacterized protein</fullName>
    </submittedName>
</protein>
<dbReference type="Proteomes" id="UP001309448">
    <property type="component" value="Unassembled WGS sequence"/>
</dbReference>
<dbReference type="EMBL" id="JARMDB010000006">
    <property type="protein sequence ID" value="MED1565760.1"/>
    <property type="molecule type" value="Genomic_DNA"/>
</dbReference>